<keyword evidence="3" id="KW-1133">Transmembrane helix</keyword>
<dbReference type="OrthoDB" id="410267at2759"/>
<keyword evidence="3" id="KW-0472">Membrane</keyword>
<protein>
    <recommendedName>
        <fullName evidence="4">Major facilitator superfamily (MFS) profile domain-containing protein</fullName>
    </recommendedName>
</protein>
<evidence type="ECO:0000259" key="4">
    <source>
        <dbReference type="PROSITE" id="PS50850"/>
    </source>
</evidence>
<dbReference type="Proteomes" id="UP001150538">
    <property type="component" value="Unassembled WGS sequence"/>
</dbReference>
<feature type="transmembrane region" description="Helical" evidence="3">
    <location>
        <begin position="129"/>
        <end position="152"/>
    </location>
</feature>
<reference evidence="5" key="1">
    <citation type="submission" date="2022-07" db="EMBL/GenBank/DDBJ databases">
        <title>Phylogenomic reconstructions and comparative analyses of Kickxellomycotina fungi.</title>
        <authorList>
            <person name="Reynolds N.K."/>
            <person name="Stajich J.E."/>
            <person name="Barry K."/>
            <person name="Grigoriev I.V."/>
            <person name="Crous P."/>
            <person name="Smith M.E."/>
        </authorList>
    </citation>
    <scope>NUCLEOTIDE SEQUENCE</scope>
    <source>
        <strain evidence="5">NBRC 100468</strain>
    </source>
</reference>
<evidence type="ECO:0000256" key="1">
    <source>
        <dbReference type="ARBA" id="ARBA00004141"/>
    </source>
</evidence>
<dbReference type="Gene3D" id="1.20.1250.20">
    <property type="entry name" value="MFS general substrate transporter like domains"/>
    <property type="match status" value="2"/>
</dbReference>
<feature type="transmembrane region" description="Helical" evidence="3">
    <location>
        <begin position="190"/>
        <end position="210"/>
    </location>
</feature>
<feature type="transmembrane region" description="Helical" evidence="3">
    <location>
        <begin position="448"/>
        <end position="470"/>
    </location>
</feature>
<dbReference type="InterPro" id="IPR020846">
    <property type="entry name" value="MFS_dom"/>
</dbReference>
<accession>A0A9W8DWC3</accession>
<dbReference type="AlphaFoldDB" id="A0A9W8DWC3"/>
<feature type="transmembrane region" description="Helical" evidence="3">
    <location>
        <begin position="103"/>
        <end position="123"/>
    </location>
</feature>
<dbReference type="CDD" id="cd17353">
    <property type="entry name" value="MFS_OFA_like"/>
    <property type="match status" value="1"/>
</dbReference>
<evidence type="ECO:0000313" key="5">
    <source>
        <dbReference type="EMBL" id="KAJ1920957.1"/>
    </source>
</evidence>
<evidence type="ECO:0000313" key="6">
    <source>
        <dbReference type="Proteomes" id="UP001150538"/>
    </source>
</evidence>
<feature type="transmembrane region" description="Helical" evidence="3">
    <location>
        <begin position="490"/>
        <end position="507"/>
    </location>
</feature>
<feature type="transmembrane region" description="Helical" evidence="3">
    <location>
        <begin position="159"/>
        <end position="178"/>
    </location>
</feature>
<feature type="transmembrane region" description="Helical" evidence="3">
    <location>
        <begin position="62"/>
        <end position="82"/>
    </location>
</feature>
<comment type="caution">
    <text evidence="5">The sequence shown here is derived from an EMBL/GenBank/DDBJ whole genome shotgun (WGS) entry which is preliminary data.</text>
</comment>
<comment type="subcellular location">
    <subcellularLocation>
        <location evidence="1">Membrane</location>
        <topology evidence="1">Multi-pass membrane protein</topology>
    </subcellularLocation>
</comment>
<feature type="transmembrane region" description="Helical" evidence="3">
    <location>
        <begin position="387"/>
        <end position="409"/>
    </location>
</feature>
<feature type="domain" description="Major facilitator superfamily (MFS) profile" evidence="4">
    <location>
        <begin position="60"/>
        <end position="512"/>
    </location>
</feature>
<keyword evidence="6" id="KW-1185">Reference proteome</keyword>
<proteinExistence type="inferred from homology"/>
<feature type="transmembrane region" description="Helical" evidence="3">
    <location>
        <begin position="415"/>
        <end position="436"/>
    </location>
</feature>
<feature type="transmembrane region" description="Helical" evidence="3">
    <location>
        <begin position="314"/>
        <end position="335"/>
    </location>
</feature>
<gene>
    <name evidence="5" type="ORF">H4219_001010</name>
</gene>
<keyword evidence="3" id="KW-0812">Transmembrane</keyword>
<dbReference type="EMBL" id="JANBPU010000008">
    <property type="protein sequence ID" value="KAJ1920957.1"/>
    <property type="molecule type" value="Genomic_DNA"/>
</dbReference>
<dbReference type="PROSITE" id="PS50850">
    <property type="entry name" value="MFS"/>
    <property type="match status" value="1"/>
</dbReference>
<dbReference type="GO" id="GO:0016020">
    <property type="term" value="C:membrane"/>
    <property type="evidence" value="ECO:0007669"/>
    <property type="project" value="UniProtKB-SubCell"/>
</dbReference>
<dbReference type="Pfam" id="PF07690">
    <property type="entry name" value="MFS_1"/>
    <property type="match status" value="2"/>
</dbReference>
<name>A0A9W8DWC3_9FUNG</name>
<comment type="similarity">
    <text evidence="2">Belongs to the major facilitator superfamily. Monocarboxylate porter (TC 2.A.1.13) family.</text>
</comment>
<dbReference type="PANTHER" id="PTHR11360">
    <property type="entry name" value="MONOCARBOXYLATE TRANSPORTER"/>
    <property type="match status" value="1"/>
</dbReference>
<dbReference type="InterPro" id="IPR036259">
    <property type="entry name" value="MFS_trans_sf"/>
</dbReference>
<feature type="transmembrane region" description="Helical" evidence="3">
    <location>
        <begin position="222"/>
        <end position="243"/>
    </location>
</feature>
<dbReference type="InterPro" id="IPR011701">
    <property type="entry name" value="MFS"/>
</dbReference>
<evidence type="ECO:0000256" key="3">
    <source>
        <dbReference type="SAM" id="Phobius"/>
    </source>
</evidence>
<dbReference type="SUPFAM" id="SSF103473">
    <property type="entry name" value="MFS general substrate transporter"/>
    <property type="match status" value="1"/>
</dbReference>
<evidence type="ECO:0000256" key="2">
    <source>
        <dbReference type="ARBA" id="ARBA00006727"/>
    </source>
</evidence>
<dbReference type="PANTHER" id="PTHR11360:SF317">
    <property type="entry name" value="MAJOR FACILITATOR SUPERFAMILY (MFS) PROFILE DOMAIN-CONTAINING PROTEIN-RELATED"/>
    <property type="match status" value="1"/>
</dbReference>
<dbReference type="InterPro" id="IPR050327">
    <property type="entry name" value="Proton-linked_MCT"/>
</dbReference>
<dbReference type="GO" id="GO:0022857">
    <property type="term" value="F:transmembrane transporter activity"/>
    <property type="evidence" value="ECO:0007669"/>
    <property type="project" value="InterPro"/>
</dbReference>
<organism evidence="5 6">
    <name type="scientific">Mycoemilia scoparia</name>
    <dbReference type="NCBI Taxonomy" id="417184"/>
    <lineage>
        <taxon>Eukaryota</taxon>
        <taxon>Fungi</taxon>
        <taxon>Fungi incertae sedis</taxon>
        <taxon>Zoopagomycota</taxon>
        <taxon>Kickxellomycotina</taxon>
        <taxon>Kickxellomycetes</taxon>
        <taxon>Kickxellales</taxon>
        <taxon>Kickxellaceae</taxon>
        <taxon>Mycoemilia</taxon>
    </lineage>
</organism>
<sequence>MSSMGKPDVIEQERLDDYDGHGRRNIFRRILHYYSQVETQKNAPQSIEEIRMFFGLFKCNPWVIIVAGIIAQFLYGSVYSWSIFNEPINRRIYGNPDANMAQITYYIALGVLGTTGALMGPWIESHHPRISTLIGCLLFFAGHMIAGLAMYFNLIGLLYFGYGIVCGMGLGLGYVATVDVVTKWFPKTRGLASGIAVAGFGAGSMAFTTIDKKLIERFDVPGTFLFLGMIMLVIQTICSQFMVFPPVGWNSNGVVVVGSSDTLTARGRENIGRILGQKPGEEKEHTNTYHQLFENDRPVVQISLASAISSRDFWFLYMGFLANILFGLVIISNLANMVSNLFGVHSHVGKATPLDPSTVVTIESAFNTAGRVFTGFFSDRLGRKTTFLCLLGIQIIVICILPHAMINGVFWEFCILLWIATWCYGGGFGMIPAFLADMFGVDNTSSCHGIFLTAWSVSSIGGGLLFTAIIKKLTNDGRSPHDAYIYNVNLYWMLSIVILGFLFTLFVRATARDRLFPAAPGQLLRIRIFGRIFRVSLVPNPYDTQRPSTPETDQSSSTLKSKVDPKRWKFEFLSPQQEQSMWEEYLLLRAIQSRLRKSMV</sequence>